<reference evidence="6 7" key="2">
    <citation type="submission" date="2019-08" db="EMBL/GenBank/DDBJ databases">
        <title>Amycolatopsis acidicola sp. nov., isolated from peat swamp forest soil.</title>
        <authorList>
            <person name="Srisuk N."/>
        </authorList>
    </citation>
    <scope>NUCLEOTIDE SEQUENCE [LARGE SCALE GENOMIC DNA]</scope>
    <source>
        <strain evidence="6 7">TBRC 6029</strain>
    </source>
</reference>
<feature type="transmembrane region" description="Helical" evidence="4">
    <location>
        <begin position="208"/>
        <end position="232"/>
    </location>
</feature>
<evidence type="ECO:0000313" key="6">
    <source>
        <dbReference type="EMBL" id="TVT44028.1"/>
    </source>
</evidence>
<keyword evidence="2" id="KW-0418">Kinase</keyword>
<keyword evidence="6" id="KW-0067">ATP-binding</keyword>
<dbReference type="Pfam" id="PF02518">
    <property type="entry name" value="HATPase_c"/>
    <property type="match status" value="1"/>
</dbReference>
<evidence type="ECO:0000256" key="1">
    <source>
        <dbReference type="ARBA" id="ARBA00022679"/>
    </source>
</evidence>
<comment type="caution">
    <text evidence="6">The sequence shown here is derived from an EMBL/GenBank/DDBJ whole genome shotgun (WGS) entry which is preliminary data.</text>
</comment>
<evidence type="ECO:0000256" key="4">
    <source>
        <dbReference type="SAM" id="Phobius"/>
    </source>
</evidence>
<evidence type="ECO:0000259" key="5">
    <source>
        <dbReference type="Pfam" id="PF02518"/>
    </source>
</evidence>
<dbReference type="SUPFAM" id="SSF55874">
    <property type="entry name" value="ATPase domain of HSP90 chaperone/DNA topoisomerase II/histidine kinase"/>
    <property type="match status" value="1"/>
</dbReference>
<organism evidence="6 7">
    <name type="scientific">Amycolatopsis rhizosphaerae</name>
    <dbReference type="NCBI Taxonomy" id="2053003"/>
    <lineage>
        <taxon>Bacteria</taxon>
        <taxon>Bacillati</taxon>
        <taxon>Actinomycetota</taxon>
        <taxon>Actinomycetes</taxon>
        <taxon>Pseudonocardiales</taxon>
        <taxon>Pseudonocardiaceae</taxon>
        <taxon>Amycolatopsis</taxon>
    </lineage>
</organism>
<keyword evidence="4" id="KW-0812">Transmembrane</keyword>
<reference evidence="6 7" key="1">
    <citation type="submission" date="2019-07" db="EMBL/GenBank/DDBJ databases">
        <authorList>
            <person name="Duangmal K."/>
            <person name="Teo W.F.A."/>
        </authorList>
    </citation>
    <scope>NUCLEOTIDE SEQUENCE [LARGE SCALE GENOMIC DNA]</scope>
    <source>
        <strain evidence="6 7">TBRC 6029</strain>
    </source>
</reference>
<feature type="domain" description="Histidine kinase/HSP90-like ATPase" evidence="5">
    <location>
        <begin position="346"/>
        <end position="432"/>
    </location>
</feature>
<keyword evidence="3" id="KW-0902">Two-component regulatory system</keyword>
<feature type="transmembrane region" description="Helical" evidence="4">
    <location>
        <begin position="64"/>
        <end position="86"/>
    </location>
</feature>
<dbReference type="OrthoDB" id="3534981at2"/>
<dbReference type="GO" id="GO:0000160">
    <property type="term" value="P:phosphorelay signal transduction system"/>
    <property type="evidence" value="ECO:0007669"/>
    <property type="project" value="UniProtKB-KW"/>
</dbReference>
<dbReference type="InterPro" id="IPR050482">
    <property type="entry name" value="Sensor_HK_TwoCompSys"/>
</dbReference>
<proteinExistence type="predicted"/>
<dbReference type="InterPro" id="IPR036890">
    <property type="entry name" value="HATPase_C_sf"/>
</dbReference>
<dbReference type="EMBL" id="VJWX01000237">
    <property type="protein sequence ID" value="TVT44028.1"/>
    <property type="molecule type" value="Genomic_DNA"/>
</dbReference>
<keyword evidence="4" id="KW-1133">Transmembrane helix</keyword>
<keyword evidence="6" id="KW-0547">Nucleotide-binding</keyword>
<name>A0A558C5H2_9PSEU</name>
<evidence type="ECO:0000256" key="3">
    <source>
        <dbReference type="ARBA" id="ARBA00023012"/>
    </source>
</evidence>
<gene>
    <name evidence="6" type="ORF">FNH05_21960</name>
</gene>
<keyword evidence="1" id="KW-0808">Transferase</keyword>
<keyword evidence="4" id="KW-0472">Membrane</keyword>
<feature type="transmembrane region" description="Helical" evidence="4">
    <location>
        <begin position="150"/>
        <end position="170"/>
    </location>
</feature>
<dbReference type="PANTHER" id="PTHR24421:SF61">
    <property type="entry name" value="OXYGEN SENSOR HISTIDINE KINASE NREB"/>
    <property type="match status" value="1"/>
</dbReference>
<dbReference type="PANTHER" id="PTHR24421">
    <property type="entry name" value="NITRATE/NITRITE SENSOR PROTEIN NARX-RELATED"/>
    <property type="match status" value="1"/>
</dbReference>
<feature type="transmembrane region" description="Helical" evidence="4">
    <location>
        <begin position="92"/>
        <end position="113"/>
    </location>
</feature>
<evidence type="ECO:0000256" key="2">
    <source>
        <dbReference type="ARBA" id="ARBA00022777"/>
    </source>
</evidence>
<evidence type="ECO:0000313" key="7">
    <source>
        <dbReference type="Proteomes" id="UP000320011"/>
    </source>
</evidence>
<sequence length="433" mass="45597">MTRGQNYVGALFRRGAPVLASTPRELPPGVDDPEPLAAAGRLSALARSRVEPADDPLMIRATRYAVLLPLAYRLCMLPAAWLWLVLAFPATAVLNVIAWLGIAGSAASILWVLRVPDRRGRRTPVLLAADAAFALVAAPVAAFASPAALYWPGQWVTFVYLTGTVALWTIGRGVPAGLLVAALGAAMEGVLLWAGPLPGIGDAEFATLVSGAAMLVVAVVASGGALLLIGLATRLALAIGLRLGHTAERARAERILHDTALQALEAIALSTSADDRDPRTQLARVRDAARAQARELRRVLGTAGAPDGLAAELAAVAAEMARDGLSAELSLSDIGDDRLSEARRAAMRDAVREALRNTLKHAGTRDVVVRMEERDGGIAVVTRDHGAGYDEEERPPGFGVSESMTARLAEVGGWCRIESRPGDGTRATLWVPR</sequence>
<accession>A0A558C5H2</accession>
<feature type="transmembrane region" description="Helical" evidence="4">
    <location>
        <begin position="125"/>
        <end position="144"/>
    </location>
</feature>
<dbReference type="RefSeq" id="WP_144590597.1">
    <property type="nucleotide sequence ID" value="NZ_VJWX01000237.1"/>
</dbReference>
<dbReference type="GO" id="GO:0016301">
    <property type="term" value="F:kinase activity"/>
    <property type="evidence" value="ECO:0007669"/>
    <property type="project" value="UniProtKB-KW"/>
</dbReference>
<dbReference type="Gene3D" id="3.30.565.10">
    <property type="entry name" value="Histidine kinase-like ATPase, C-terminal domain"/>
    <property type="match status" value="1"/>
</dbReference>
<feature type="transmembrane region" description="Helical" evidence="4">
    <location>
        <begin position="177"/>
        <end position="196"/>
    </location>
</feature>
<protein>
    <submittedName>
        <fullName evidence="6">ATP-binding protein</fullName>
    </submittedName>
</protein>
<dbReference type="CDD" id="cd16917">
    <property type="entry name" value="HATPase_UhpB-NarQ-NarX-like"/>
    <property type="match status" value="1"/>
</dbReference>
<dbReference type="AlphaFoldDB" id="A0A558C5H2"/>
<dbReference type="InterPro" id="IPR003594">
    <property type="entry name" value="HATPase_dom"/>
</dbReference>
<keyword evidence="7" id="KW-1185">Reference proteome</keyword>
<dbReference type="GO" id="GO:0005524">
    <property type="term" value="F:ATP binding"/>
    <property type="evidence" value="ECO:0007669"/>
    <property type="project" value="UniProtKB-KW"/>
</dbReference>
<dbReference type="Proteomes" id="UP000320011">
    <property type="component" value="Unassembled WGS sequence"/>
</dbReference>